<comment type="subcellular location">
    <subcellularLocation>
        <location evidence="1">Cell membrane</location>
        <topology evidence="1">Multi-pass membrane protein</topology>
    </subcellularLocation>
</comment>
<keyword evidence="3" id="KW-1003">Cell membrane</keyword>
<evidence type="ECO:0000256" key="1">
    <source>
        <dbReference type="ARBA" id="ARBA00004651"/>
    </source>
</evidence>
<protein>
    <submittedName>
        <fullName evidence="13">Multidrug resistance ABC transporter ATP-binding/permease protein BmrA</fullName>
        <ecNumber evidence="13">3.6.3.-</ecNumber>
    </submittedName>
</protein>
<reference evidence="13 14" key="1">
    <citation type="submission" date="2015-09" db="EMBL/GenBank/DDBJ databases">
        <authorList>
            <consortium name="Pathogen Informatics"/>
        </authorList>
    </citation>
    <scope>NUCLEOTIDE SEQUENCE [LARGE SCALE GENOMIC DNA]</scope>
    <source>
        <strain evidence="13 14">2789STDY5834962</strain>
    </source>
</reference>
<feature type="domain" description="ABC transmembrane type-1" evidence="12">
    <location>
        <begin position="24"/>
        <end position="300"/>
    </location>
</feature>
<dbReference type="AlphaFoldDB" id="A0A173UGJ4"/>
<dbReference type="PANTHER" id="PTHR43394:SF1">
    <property type="entry name" value="ATP-BINDING CASSETTE SUB-FAMILY B MEMBER 10, MITOCHONDRIAL"/>
    <property type="match status" value="1"/>
</dbReference>
<dbReference type="PROSITE" id="PS50929">
    <property type="entry name" value="ABC_TM1F"/>
    <property type="match status" value="1"/>
</dbReference>
<evidence type="ECO:0000259" key="12">
    <source>
        <dbReference type="PROSITE" id="PS50929"/>
    </source>
</evidence>
<evidence type="ECO:0000256" key="9">
    <source>
        <dbReference type="ARBA" id="ARBA00023136"/>
    </source>
</evidence>
<keyword evidence="6" id="KW-0645">Protease</keyword>
<sequence length="572" mass="64165">MKNNKHVISFFLSFYRRLSIPWWLYLIAFGSGVVYAEVGMRVSKYLVRVNKGELYNSVILGYVFFTLFNALLGFLKPLVEEYANQKVILRVRFSMWRKILHLPMDQFEKEQPSSLVSAVTNDVTQATLVISGIFSGAASLFGFIRACMILYQYNSPLAAYLLLCIPVAVAMFIIVGKLQFTIMKKRYAALNEMTTFFSEHLSAGKYVKAQVMEEKELESGYAAIDSRYKADIYYAFMEQIQVLTNSLYSLLTTVVMAVGGSRLINAGKMEATGINMFSTYMTQVNLYMAELLTVWQNVMGSKGALVHVGDILDMEEEHTEKGNSWTESENRDIVFKNVNFGYGSEKEILHDFSVCIPGGKTTAVIGDNGSGKSTVMKLLQGFYQPDSGEIWVGGNKICETSPQECHKKFGYVLQNNPLMSGTIRDNILYGTEGETPEEEMKKAAREARADSFIDALPNGYDTTLGEAGNRLSSGQKQRIAIARALIAKPDYLILDEAGANLDHDTYMKIYHGIRKKMEGNTIVFIAHDMREIAEADYLVVMHHGRLEACGTPEEVFAVSRTYQEYLQSAEAS</sequence>
<dbReference type="Gene3D" id="3.40.50.300">
    <property type="entry name" value="P-loop containing nucleotide triphosphate hydrolases"/>
    <property type="match status" value="1"/>
</dbReference>
<dbReference type="InterPro" id="IPR039421">
    <property type="entry name" value="Type_1_exporter"/>
</dbReference>
<keyword evidence="7 13" id="KW-0067">ATP-binding</keyword>
<dbReference type="InterPro" id="IPR011527">
    <property type="entry name" value="ABC1_TM_dom"/>
</dbReference>
<evidence type="ECO:0000256" key="7">
    <source>
        <dbReference type="ARBA" id="ARBA00022840"/>
    </source>
</evidence>
<dbReference type="InterPro" id="IPR036640">
    <property type="entry name" value="ABC1_TM_sf"/>
</dbReference>
<keyword evidence="9 10" id="KW-0472">Membrane</keyword>
<evidence type="ECO:0000256" key="10">
    <source>
        <dbReference type="SAM" id="Phobius"/>
    </source>
</evidence>
<keyword evidence="2" id="KW-0813">Transport</keyword>
<dbReference type="SUPFAM" id="SSF52540">
    <property type="entry name" value="P-loop containing nucleoside triphosphate hydrolases"/>
    <property type="match status" value="1"/>
</dbReference>
<keyword evidence="8 10" id="KW-1133">Transmembrane helix</keyword>
<dbReference type="RefSeq" id="WP_055158333.1">
    <property type="nucleotide sequence ID" value="NZ_CYXR01000029.1"/>
</dbReference>
<gene>
    <name evidence="13" type="primary">bmrA_2</name>
    <name evidence="13" type="ORF">ERS852574_02964</name>
</gene>
<dbReference type="EC" id="3.6.3.-" evidence="13"/>
<evidence type="ECO:0000256" key="5">
    <source>
        <dbReference type="ARBA" id="ARBA00022741"/>
    </source>
</evidence>
<dbReference type="GO" id="GO:0016887">
    <property type="term" value="F:ATP hydrolysis activity"/>
    <property type="evidence" value="ECO:0007669"/>
    <property type="project" value="InterPro"/>
</dbReference>
<keyword evidence="4 10" id="KW-0812">Transmembrane</keyword>
<dbReference type="GO" id="GO:0005524">
    <property type="term" value="F:ATP binding"/>
    <property type="evidence" value="ECO:0007669"/>
    <property type="project" value="UniProtKB-KW"/>
</dbReference>
<name>A0A173UGJ4_9FIRM</name>
<dbReference type="GO" id="GO:0015421">
    <property type="term" value="F:ABC-type oligopeptide transporter activity"/>
    <property type="evidence" value="ECO:0007669"/>
    <property type="project" value="TreeGrafter"/>
</dbReference>
<dbReference type="InterPro" id="IPR003439">
    <property type="entry name" value="ABC_transporter-like_ATP-bd"/>
</dbReference>
<feature type="transmembrane region" description="Helical" evidence="10">
    <location>
        <begin position="20"/>
        <end position="38"/>
    </location>
</feature>
<dbReference type="Gene3D" id="1.20.1560.10">
    <property type="entry name" value="ABC transporter type 1, transmembrane domain"/>
    <property type="match status" value="1"/>
</dbReference>
<evidence type="ECO:0000256" key="3">
    <source>
        <dbReference type="ARBA" id="ARBA00022475"/>
    </source>
</evidence>
<evidence type="ECO:0000259" key="11">
    <source>
        <dbReference type="PROSITE" id="PS50893"/>
    </source>
</evidence>
<dbReference type="Pfam" id="PF00664">
    <property type="entry name" value="ABC_membrane"/>
    <property type="match status" value="1"/>
</dbReference>
<dbReference type="PROSITE" id="PS50893">
    <property type="entry name" value="ABC_TRANSPORTER_2"/>
    <property type="match status" value="1"/>
</dbReference>
<evidence type="ECO:0000313" key="14">
    <source>
        <dbReference type="Proteomes" id="UP000095727"/>
    </source>
</evidence>
<evidence type="ECO:0000256" key="4">
    <source>
        <dbReference type="ARBA" id="ARBA00022692"/>
    </source>
</evidence>
<dbReference type="SMART" id="SM00382">
    <property type="entry name" value="AAA"/>
    <property type="match status" value="1"/>
</dbReference>
<feature type="transmembrane region" description="Helical" evidence="10">
    <location>
        <begin position="58"/>
        <end position="79"/>
    </location>
</feature>
<feature type="transmembrane region" description="Helical" evidence="10">
    <location>
        <begin position="128"/>
        <end position="151"/>
    </location>
</feature>
<dbReference type="PROSITE" id="PS00211">
    <property type="entry name" value="ABC_TRANSPORTER_1"/>
    <property type="match status" value="1"/>
</dbReference>
<evidence type="ECO:0000256" key="8">
    <source>
        <dbReference type="ARBA" id="ARBA00022989"/>
    </source>
</evidence>
<accession>A0A173UGJ4</accession>
<dbReference type="Pfam" id="PF00005">
    <property type="entry name" value="ABC_tran"/>
    <property type="match status" value="1"/>
</dbReference>
<dbReference type="EMBL" id="CYXR01000029">
    <property type="protein sequence ID" value="CUN14122.1"/>
    <property type="molecule type" value="Genomic_DNA"/>
</dbReference>
<evidence type="ECO:0000256" key="2">
    <source>
        <dbReference type="ARBA" id="ARBA00022448"/>
    </source>
</evidence>
<dbReference type="InterPro" id="IPR003593">
    <property type="entry name" value="AAA+_ATPase"/>
</dbReference>
<keyword evidence="6" id="KW-0788">Thiol protease</keyword>
<dbReference type="GO" id="GO:0008234">
    <property type="term" value="F:cysteine-type peptidase activity"/>
    <property type="evidence" value="ECO:0007669"/>
    <property type="project" value="UniProtKB-KW"/>
</dbReference>
<feature type="domain" description="ABC transporter" evidence="11">
    <location>
        <begin position="333"/>
        <end position="568"/>
    </location>
</feature>
<evidence type="ECO:0000313" key="13">
    <source>
        <dbReference type="EMBL" id="CUN14122.1"/>
    </source>
</evidence>
<dbReference type="SUPFAM" id="SSF90123">
    <property type="entry name" value="ABC transporter transmembrane region"/>
    <property type="match status" value="1"/>
</dbReference>
<dbReference type="FunFam" id="3.40.50.300:FF:000299">
    <property type="entry name" value="ABC transporter ATP-binding protein/permease"/>
    <property type="match status" value="1"/>
</dbReference>
<evidence type="ECO:0000256" key="6">
    <source>
        <dbReference type="ARBA" id="ARBA00022807"/>
    </source>
</evidence>
<dbReference type="Proteomes" id="UP000095727">
    <property type="component" value="Unassembled WGS sequence"/>
</dbReference>
<keyword evidence="13" id="KW-0378">Hydrolase</keyword>
<dbReference type="GO" id="GO:0005886">
    <property type="term" value="C:plasma membrane"/>
    <property type="evidence" value="ECO:0007669"/>
    <property type="project" value="UniProtKB-SubCell"/>
</dbReference>
<dbReference type="InterPro" id="IPR017871">
    <property type="entry name" value="ABC_transporter-like_CS"/>
</dbReference>
<dbReference type="InterPro" id="IPR027417">
    <property type="entry name" value="P-loop_NTPase"/>
</dbReference>
<keyword evidence="5" id="KW-0547">Nucleotide-binding</keyword>
<proteinExistence type="predicted"/>
<dbReference type="PANTHER" id="PTHR43394">
    <property type="entry name" value="ATP-DEPENDENT PERMEASE MDL1, MITOCHONDRIAL"/>
    <property type="match status" value="1"/>
</dbReference>
<organism evidence="13 14">
    <name type="scientific">Coprococcus comes</name>
    <dbReference type="NCBI Taxonomy" id="410072"/>
    <lineage>
        <taxon>Bacteria</taxon>
        <taxon>Bacillati</taxon>
        <taxon>Bacillota</taxon>
        <taxon>Clostridia</taxon>
        <taxon>Lachnospirales</taxon>
        <taxon>Lachnospiraceae</taxon>
        <taxon>Coprococcus</taxon>
    </lineage>
</organism>
<feature type="transmembrane region" description="Helical" evidence="10">
    <location>
        <begin position="157"/>
        <end position="176"/>
    </location>
</feature>